<sequence>MPTSDGPSRLPVFVAPLHANHQRSPGYVPGRVAPVRLPPPAKAPPPPPIKPHGPPPERQATFNLSEENQRRERAWSLQQRKNTFICFGVSTGAFFLTLILILSLKSVDVLDENCPDHNPSLSGWNPGHQPQRAVVIRTGQLFRLDASATFLSLTIQSGGQVVFADSADGSKNITLRTHYILIEDGAALHIGALKCRYRSRAAIALMGRSDDKAVPEVPGLGRKFIGVMGGGILELHGSERVSWSLLTRSVPASGLATGGYAFQRNFSRGINLRVVDQDTAAVLLCERFDTHDSRNDSRRLTQLLRSLPAGRIVTLAVGDSAVKSLLDETKKAIEEKLGSSFVYDLKYRQAWALVSEVGGSNASCWEDVREHENHDTGGRALARRNFTTMDGVAFSVTAYSEWKNGFPISGFHVDAVDQVVLNLQDEVQQTWKPGDQIVVASTDYSMHQAEEFTLLSCPQCTSRQVRIQGKPQYSHVGEIVDGVDMRAEVALLSRNILIYGEMENSCYGNMCQFYSHDTFGGHVKIFGNFSSVHLSHVELKNMGQQNENGRYPIHFHMCGDVDQKGGYREPTYVDGLSIHHSFSRCLTIHATNGLLVKNTVGFDTLGHCYFLEDGIEQRNTFYHNLGLLTRPGTLLPTDRNETLCTTIRDKVYKGYTPSPSTECKAVSTFWIANPNNNLISNAAAGSQDAGIWFVFHSSSTGDSHGLVPETKAELTPLGIFYNNRVHSNFKAGLFIDKGVKTTNASSADPREYLCLDNSARFRPHQNADPSRPRVAAVIDTLISFKNNDLGAWIRGGDIIIQNSGFADNGVGLSFASDGSYPKDEGSSQEVTQSLFVGESRNRGTNGGQNKYWGPGGADAKIRTLPRNRTFPIRGFQIYDGPVRLTQSTFRGFIPTPERYTSAVGFNLKNTWQLTPRNNLSQLNFQSTVGLRMFFGRPGQWFEDNDLDGDKNSIFHDMDGSVTGYRDTYVGRADNYMIQHPGCVNMPQWNGVICSGRYSQVYIQTQGAPSLSLSINRDEYPDAPLVLRGINSQGAQSQQYQPILMMSKSYTLHWSGPAPREVVLSLINFDKEDWVLVGLCYPLDTTFQIMADINDRQSNTFDDITDYGTVSSRAELEKRPLERKYFFDHAVGLLWLYLRARHGRDGHSYCSAKGCERVKVMATTSSKQICNCSDKAYPKYSETPSAVVPMPALNTQPCKGCGAKQLVFSSEPWTSYLQTQVKSLCSKEQQRGDNSSFITVNEVTMHFSQSGYFLVSVDACSGEVTKKTSFAKMDAKMEQYLKTGIPKRSIVLMATRGQPEGLVGVAAHLIPLGMAKAADLRNKGYLALWGFLGSSTPPPWVSLQAGQGDEFLGLQERYLPLGLETYGCRPPAAQTQKDLDLLKIATGLQ</sequence>
<evidence type="ECO:0000256" key="11">
    <source>
        <dbReference type="ARBA" id="ARBA00023295"/>
    </source>
</evidence>
<comment type="similarity">
    <text evidence="3">Belongs to the CEMIP family.</text>
</comment>
<evidence type="ECO:0000256" key="9">
    <source>
        <dbReference type="ARBA" id="ARBA00023136"/>
    </source>
</evidence>
<keyword evidence="11" id="KW-0326">Glycosidase</keyword>
<evidence type="ECO:0000313" key="17">
    <source>
        <dbReference type="Proteomes" id="UP000261620"/>
    </source>
</evidence>
<keyword evidence="7" id="KW-0677">Repeat</keyword>
<dbReference type="InterPro" id="IPR055400">
    <property type="entry name" value="CEMIP_X"/>
</dbReference>
<evidence type="ECO:0000256" key="14">
    <source>
        <dbReference type="SAM" id="Phobius"/>
    </source>
</evidence>
<name>A0A3Q4AIK8_MOLML</name>
<dbReference type="InterPro" id="IPR039477">
    <property type="entry name" value="ILEI/PANDER_dom"/>
</dbReference>
<evidence type="ECO:0000256" key="13">
    <source>
        <dbReference type="SAM" id="MobiDB-lite"/>
    </source>
</evidence>
<keyword evidence="5" id="KW-1003">Cell membrane</keyword>
<keyword evidence="17" id="KW-1185">Reference proteome</keyword>
<comment type="catalytic activity">
    <reaction evidence="1">
        <text>Random hydrolysis of (1-&gt;4)-linkages between N-acetyl-beta-D-glucosamine and D-glucuronate residues in hyaluronate.</text>
        <dbReference type="EC" id="3.2.1.35"/>
    </reaction>
</comment>
<evidence type="ECO:0000259" key="15">
    <source>
        <dbReference type="PROSITE" id="PS51484"/>
    </source>
</evidence>
<evidence type="ECO:0000256" key="10">
    <source>
        <dbReference type="ARBA" id="ARBA00023180"/>
    </source>
</evidence>
<dbReference type="Pfam" id="PF24606">
    <property type="entry name" value="CEMIP_beta-hel"/>
    <property type="match status" value="1"/>
</dbReference>
<dbReference type="Pfam" id="PF10162">
    <property type="entry name" value="G8"/>
    <property type="match status" value="1"/>
</dbReference>
<evidence type="ECO:0000256" key="7">
    <source>
        <dbReference type="ARBA" id="ARBA00022737"/>
    </source>
</evidence>
<protein>
    <recommendedName>
        <fullName evidence="4">hyaluronoglucosaminidase</fullName>
        <ecNumber evidence="4">3.2.1.35</ecNumber>
    </recommendedName>
</protein>
<comment type="subcellular location">
    <subcellularLocation>
        <location evidence="2">Cell membrane</location>
    </subcellularLocation>
</comment>
<dbReference type="GO" id="GO:0005886">
    <property type="term" value="C:plasma membrane"/>
    <property type="evidence" value="ECO:0007669"/>
    <property type="project" value="UniProtKB-SubCell"/>
</dbReference>
<evidence type="ECO:0000313" key="16">
    <source>
        <dbReference type="Ensembl" id="ENSMMOP00000004020.1"/>
    </source>
</evidence>
<evidence type="ECO:0000256" key="12">
    <source>
        <dbReference type="PROSITE-ProRule" id="PRU01375"/>
    </source>
</evidence>
<evidence type="ECO:0000256" key="4">
    <source>
        <dbReference type="ARBA" id="ARBA00012774"/>
    </source>
</evidence>
<dbReference type="InterPro" id="IPR052252">
    <property type="entry name" value="CEMIP/CEMIP2"/>
</dbReference>
<feature type="domain" description="G8" evidence="15">
    <location>
        <begin position="122"/>
        <end position="248"/>
    </location>
</feature>
<dbReference type="Pfam" id="PF24605">
    <property type="entry name" value="CEMIP_X"/>
    <property type="match status" value="1"/>
</dbReference>
<dbReference type="PANTHER" id="PTHR15535:SF26">
    <property type="entry name" value="CELL SURFACE HYALURONIDASE"/>
    <property type="match status" value="1"/>
</dbReference>
<proteinExistence type="inferred from homology"/>
<keyword evidence="14" id="KW-1133">Transmembrane helix</keyword>
<dbReference type="CDD" id="cd13938">
    <property type="entry name" value="PANDER_like_TMEM2"/>
    <property type="match status" value="1"/>
</dbReference>
<reference evidence="16" key="1">
    <citation type="submission" date="2025-08" db="UniProtKB">
        <authorList>
            <consortium name="Ensembl"/>
        </authorList>
    </citation>
    <scope>IDENTIFICATION</scope>
</reference>
<dbReference type="InterPro" id="IPR055401">
    <property type="entry name" value="CEMIP_beta-hel_dom"/>
</dbReference>
<reference evidence="16" key="2">
    <citation type="submission" date="2025-09" db="UniProtKB">
        <authorList>
            <consortium name="Ensembl"/>
        </authorList>
    </citation>
    <scope>IDENTIFICATION</scope>
</reference>
<dbReference type="GO" id="GO:0030246">
    <property type="term" value="F:carbohydrate binding"/>
    <property type="evidence" value="ECO:0007669"/>
    <property type="project" value="UniProtKB-UniRule"/>
</dbReference>
<dbReference type="InterPro" id="IPR019316">
    <property type="entry name" value="G8_domain"/>
</dbReference>
<dbReference type="PROSITE" id="PS52031">
    <property type="entry name" value="GG_LECTIN"/>
    <property type="match status" value="2"/>
</dbReference>
<dbReference type="PANTHER" id="PTHR15535">
    <property type="entry name" value="TRANSMEMBRANE PROTEIN 2-RELATED"/>
    <property type="match status" value="1"/>
</dbReference>
<dbReference type="GO" id="GO:0004415">
    <property type="term" value="F:hyalurononglucosaminidase activity"/>
    <property type="evidence" value="ECO:0007669"/>
    <property type="project" value="UniProtKB-EC"/>
</dbReference>
<dbReference type="EC" id="3.2.1.35" evidence="4"/>
<organism evidence="16 17">
    <name type="scientific">Mola mola</name>
    <name type="common">Ocean sunfish</name>
    <name type="synonym">Tetraodon mola</name>
    <dbReference type="NCBI Taxonomy" id="94237"/>
    <lineage>
        <taxon>Eukaryota</taxon>
        <taxon>Metazoa</taxon>
        <taxon>Chordata</taxon>
        <taxon>Craniata</taxon>
        <taxon>Vertebrata</taxon>
        <taxon>Euteleostomi</taxon>
        <taxon>Actinopterygii</taxon>
        <taxon>Neopterygii</taxon>
        <taxon>Teleostei</taxon>
        <taxon>Neoteleostei</taxon>
        <taxon>Acanthomorphata</taxon>
        <taxon>Eupercaria</taxon>
        <taxon>Tetraodontiformes</taxon>
        <taxon>Molidae</taxon>
        <taxon>Mola</taxon>
    </lineage>
</organism>
<dbReference type="Pfam" id="PF15711">
    <property type="entry name" value="ILEI"/>
    <property type="match status" value="2"/>
</dbReference>
<keyword evidence="8" id="KW-0378">Hydrolase</keyword>
<dbReference type="InterPro" id="IPR039473">
    <property type="entry name" value="TMEM2_PANDER-like"/>
</dbReference>
<keyword evidence="9 14" id="KW-0472">Membrane</keyword>
<dbReference type="STRING" id="94237.ENSMMOP00000004020"/>
<dbReference type="SUPFAM" id="SSF51126">
    <property type="entry name" value="Pectin lyase-like"/>
    <property type="match status" value="1"/>
</dbReference>
<evidence type="ECO:0000256" key="3">
    <source>
        <dbReference type="ARBA" id="ARBA00007586"/>
    </source>
</evidence>
<dbReference type="InterPro" id="IPR011050">
    <property type="entry name" value="Pectin_lyase_fold/virulence"/>
</dbReference>
<evidence type="ECO:0000256" key="8">
    <source>
        <dbReference type="ARBA" id="ARBA00022801"/>
    </source>
</evidence>
<dbReference type="PROSITE" id="PS51484">
    <property type="entry name" value="G8"/>
    <property type="match status" value="1"/>
</dbReference>
<keyword evidence="6 12" id="KW-0430">Lectin</keyword>
<feature type="transmembrane region" description="Helical" evidence="14">
    <location>
        <begin position="83"/>
        <end position="104"/>
    </location>
</feature>
<feature type="compositionally biased region" description="Pro residues" evidence="13">
    <location>
        <begin position="36"/>
        <end position="57"/>
    </location>
</feature>
<feature type="region of interest" description="Disordered" evidence="13">
    <location>
        <begin position="21"/>
        <end position="59"/>
    </location>
</feature>
<evidence type="ECO:0000256" key="2">
    <source>
        <dbReference type="ARBA" id="ARBA00004236"/>
    </source>
</evidence>
<keyword evidence="10" id="KW-0325">Glycoprotein</keyword>
<evidence type="ECO:0000256" key="5">
    <source>
        <dbReference type="ARBA" id="ARBA00022475"/>
    </source>
</evidence>
<dbReference type="Proteomes" id="UP000261620">
    <property type="component" value="Unplaced"/>
</dbReference>
<feature type="region of interest" description="Disordered" evidence="13">
    <location>
        <begin position="818"/>
        <end position="856"/>
    </location>
</feature>
<evidence type="ECO:0000256" key="6">
    <source>
        <dbReference type="ARBA" id="ARBA00022734"/>
    </source>
</evidence>
<dbReference type="SMART" id="SM01225">
    <property type="entry name" value="G8"/>
    <property type="match status" value="1"/>
</dbReference>
<evidence type="ECO:0000256" key="1">
    <source>
        <dbReference type="ARBA" id="ARBA00000251"/>
    </source>
</evidence>
<dbReference type="Ensembl" id="ENSMMOT00000004092.1">
    <property type="protein sequence ID" value="ENSMMOP00000004020.1"/>
    <property type="gene ID" value="ENSMMOG00000003212.1"/>
</dbReference>
<dbReference type="OMA" id="DYGCPRA"/>
<accession>A0A3Q4AIK8</accession>
<keyword evidence="14" id="KW-0812">Transmembrane</keyword>